<gene>
    <name evidence="1" type="ORF">SAMN05421676_102180</name>
</gene>
<name>A0A1I0AJQ9_9BACI</name>
<organism evidence="1 2">
    <name type="scientific">Salinibacillus kushneri</name>
    <dbReference type="NCBI Taxonomy" id="237682"/>
    <lineage>
        <taxon>Bacteria</taxon>
        <taxon>Bacillati</taxon>
        <taxon>Bacillota</taxon>
        <taxon>Bacilli</taxon>
        <taxon>Bacillales</taxon>
        <taxon>Bacillaceae</taxon>
        <taxon>Salinibacillus</taxon>
    </lineage>
</organism>
<dbReference type="EMBL" id="FOHJ01000002">
    <property type="protein sequence ID" value="SES94575.1"/>
    <property type="molecule type" value="Genomic_DNA"/>
</dbReference>
<dbReference type="RefSeq" id="WP_093131954.1">
    <property type="nucleotide sequence ID" value="NZ_FOHJ01000002.1"/>
</dbReference>
<protein>
    <submittedName>
        <fullName evidence="1">Uncharacterized protein</fullName>
    </submittedName>
</protein>
<evidence type="ECO:0000313" key="2">
    <source>
        <dbReference type="Proteomes" id="UP000199095"/>
    </source>
</evidence>
<evidence type="ECO:0000313" key="1">
    <source>
        <dbReference type="EMBL" id="SES94575.1"/>
    </source>
</evidence>
<dbReference type="STRING" id="237682.SAMN05421676_102180"/>
<dbReference type="OrthoDB" id="2968443at2"/>
<accession>A0A1I0AJQ9</accession>
<keyword evidence="2" id="KW-1185">Reference proteome</keyword>
<dbReference type="AlphaFoldDB" id="A0A1I0AJQ9"/>
<reference evidence="2" key="1">
    <citation type="submission" date="2016-10" db="EMBL/GenBank/DDBJ databases">
        <authorList>
            <person name="Varghese N."/>
            <person name="Submissions S."/>
        </authorList>
    </citation>
    <scope>NUCLEOTIDE SEQUENCE [LARGE SCALE GENOMIC DNA]</scope>
    <source>
        <strain evidence="2">CGMCC 1.3566</strain>
    </source>
</reference>
<dbReference type="Proteomes" id="UP000199095">
    <property type="component" value="Unassembled WGS sequence"/>
</dbReference>
<sequence>MYTLAYKEQIEAHPDAKVVFYPYEVTNWEIGFKPLPFLKKRMEKKSLITNLTKMETSFFQMKKDNLLPFDEQNHHLILPIHYTYQELTQTGMEYLKNNYIHKRKVWSYPEIHLKNTFTLYIPYLVYSRKVKGREKTFLLEPSTGSEDVLEKYKEIANYLKEVNV</sequence>
<proteinExistence type="predicted"/>